<name>A0A5E4CZX7_MARMO</name>
<organism evidence="1 2">
    <name type="scientific">Marmota monax</name>
    <name type="common">Woodchuck</name>
    <dbReference type="NCBI Taxonomy" id="9995"/>
    <lineage>
        <taxon>Eukaryota</taxon>
        <taxon>Metazoa</taxon>
        <taxon>Chordata</taxon>
        <taxon>Craniata</taxon>
        <taxon>Vertebrata</taxon>
        <taxon>Euteleostomi</taxon>
        <taxon>Mammalia</taxon>
        <taxon>Eutheria</taxon>
        <taxon>Euarchontoglires</taxon>
        <taxon>Glires</taxon>
        <taxon>Rodentia</taxon>
        <taxon>Sciuromorpha</taxon>
        <taxon>Sciuridae</taxon>
        <taxon>Xerinae</taxon>
        <taxon>Marmotini</taxon>
        <taxon>Marmota</taxon>
    </lineage>
</organism>
<evidence type="ECO:0000313" key="1">
    <source>
        <dbReference type="EMBL" id="VTJ86810.1"/>
    </source>
</evidence>
<dbReference type="AlphaFoldDB" id="A0A5E4CZX7"/>
<keyword evidence="2" id="KW-1185">Reference proteome</keyword>
<feature type="non-terminal residue" evidence="1">
    <location>
        <position position="1"/>
    </location>
</feature>
<dbReference type="EMBL" id="CABDUW010002435">
    <property type="protein sequence ID" value="VTJ86810.1"/>
    <property type="molecule type" value="Genomic_DNA"/>
</dbReference>
<reference evidence="1" key="1">
    <citation type="submission" date="2019-04" db="EMBL/GenBank/DDBJ databases">
        <authorList>
            <person name="Alioto T."/>
            <person name="Alioto T."/>
        </authorList>
    </citation>
    <scope>NUCLEOTIDE SEQUENCE [LARGE SCALE GENOMIC DNA]</scope>
</reference>
<comment type="caution">
    <text evidence="1">The sequence shown here is derived from an EMBL/GenBank/DDBJ whole genome shotgun (WGS) entry which is preliminary data.</text>
</comment>
<feature type="non-terminal residue" evidence="1">
    <location>
        <position position="76"/>
    </location>
</feature>
<protein>
    <submittedName>
        <fullName evidence="1">Uncharacterized protein</fullName>
    </submittedName>
</protein>
<proteinExistence type="predicted"/>
<accession>A0A5E4CZX7</accession>
<dbReference type="Proteomes" id="UP000335636">
    <property type="component" value="Unassembled WGS sequence"/>
</dbReference>
<evidence type="ECO:0000313" key="2">
    <source>
        <dbReference type="Proteomes" id="UP000335636"/>
    </source>
</evidence>
<sequence length="76" mass="7614">SIQCPKLEVAPTKDGNGGKGVTRWIRLLSEIGCQGRPGGGSGNVSGSVALVCSVVVVAASRPCKVSPGAGYRMKGT</sequence>
<gene>
    <name evidence="1" type="ORF">MONAX_5E038935</name>
</gene>